<gene>
    <name evidence="1" type="ORF">V4F39_07445</name>
</gene>
<dbReference type="EMBL" id="JAZIBG010000019">
    <property type="protein sequence ID" value="MEF7613742.1"/>
    <property type="molecule type" value="Genomic_DNA"/>
</dbReference>
<reference evidence="1 2" key="1">
    <citation type="submission" date="2024-02" db="EMBL/GenBank/DDBJ databases">
        <title>Genome sequence of Aquincola sp. MAHUQ-54.</title>
        <authorList>
            <person name="Huq M.A."/>
        </authorList>
    </citation>
    <scope>NUCLEOTIDE SEQUENCE [LARGE SCALE GENOMIC DNA]</scope>
    <source>
        <strain evidence="1 2">MAHUQ-54</strain>
    </source>
</reference>
<keyword evidence="2" id="KW-1185">Reference proteome</keyword>
<dbReference type="Proteomes" id="UP001336250">
    <property type="component" value="Unassembled WGS sequence"/>
</dbReference>
<dbReference type="RefSeq" id="WP_332288680.1">
    <property type="nucleotide sequence ID" value="NZ_JAZIBG010000019.1"/>
</dbReference>
<sequence>MTPDAGGEGGRFTGLREFREVALQVLHDALAAGQPDILLLDADFAAWPLDDAGLLQALTRWARAPQRRLHLLARHYEELPRRHPRFVHWRDLFAHVALCRAAPGVDASEFPVLVLTRSTGLYATAPPSCRGYKLVTEADLRTWREVFDAISQRSEEASPGHSLGL</sequence>
<evidence type="ECO:0000313" key="1">
    <source>
        <dbReference type="EMBL" id="MEF7613742.1"/>
    </source>
</evidence>
<proteinExistence type="predicted"/>
<organism evidence="1 2">
    <name type="scientific">Aquincola agrisoli</name>
    <dbReference type="NCBI Taxonomy" id="3119538"/>
    <lineage>
        <taxon>Bacteria</taxon>
        <taxon>Pseudomonadati</taxon>
        <taxon>Pseudomonadota</taxon>
        <taxon>Betaproteobacteria</taxon>
        <taxon>Burkholderiales</taxon>
        <taxon>Sphaerotilaceae</taxon>
        <taxon>Aquincola</taxon>
    </lineage>
</organism>
<protein>
    <submittedName>
        <fullName evidence="1">Uncharacterized protein</fullName>
    </submittedName>
</protein>
<evidence type="ECO:0000313" key="2">
    <source>
        <dbReference type="Proteomes" id="UP001336250"/>
    </source>
</evidence>
<dbReference type="AlphaFoldDB" id="A0AAW9QEH0"/>
<name>A0AAW9QEH0_9BURK</name>
<accession>A0AAW9QEH0</accession>
<comment type="caution">
    <text evidence="1">The sequence shown here is derived from an EMBL/GenBank/DDBJ whole genome shotgun (WGS) entry which is preliminary data.</text>
</comment>